<sequence>MKYVIIIPDGCADEPLDSLQGKTPLQAAKLPAMDAIAAAGCVGVTDNTPADFPAGSEVANLCLLGYDPNEFFTGRAPLEAAATGIQLGPYDCAVRCNLVTVEDQIMIDFTADHISTEDSTAMLGELNAQLLRCDDPPIDPEVASRLEFVPGVSYRNLLIYRGDEAHPSPFTPTTRSSAPHDLTDLTVAEDFPRGPGSDILVALMSASEEVLAAHPINVARQKAGKKTATHVWLWGSGGAPGLPTFDERYGLKGVMITAVDLLRGIGALAGWPRIEVEGATGYLDTNYAGKGEAAIKALAEYDIVCVHVEAPDEASHEGRADAKIEALEQIDRHVVGPLWDAVKNDSSARILVLPDHPTFCRTKKHTHGPVPLTIAGAGIPADSASTYDEISAAQTGLVFDPGWTMMDRFIYPDFQA</sequence>
<comment type="function">
    <text evidence="2">Catalyzes the interconversion of 2-phosphoglycerate and 3-phosphoglycerate.</text>
</comment>
<dbReference type="InterPro" id="IPR004456">
    <property type="entry name" value="Pglycerate_mutase_ApgM"/>
</dbReference>
<dbReference type="NCBIfam" id="TIGR02535">
    <property type="entry name" value="hyp_Hser_kinase"/>
    <property type="match status" value="1"/>
</dbReference>
<protein>
    <submittedName>
        <fullName evidence="8">Phosphoglycerate mutase</fullName>
    </submittedName>
</protein>
<reference evidence="8 9" key="1">
    <citation type="submission" date="2017-05" db="EMBL/GenBank/DDBJ databases">
        <authorList>
            <person name="Varghese N."/>
            <person name="Submissions S."/>
        </authorList>
    </citation>
    <scope>NUCLEOTIDE SEQUENCE [LARGE SCALE GENOMIC DNA]</scope>
    <source>
        <strain evidence="8 9">DSM 25457</strain>
    </source>
</reference>
<comment type="similarity">
    <text evidence="4">Belongs to the BPG-independent phosphoglycerate mutase family. A-PGAM subfamily.</text>
</comment>
<dbReference type="CDD" id="cd16011">
    <property type="entry name" value="iPGM_like"/>
    <property type="match status" value="1"/>
</dbReference>
<dbReference type="NCBIfam" id="NF003242">
    <property type="entry name" value="PRK04200.1"/>
    <property type="match status" value="1"/>
</dbReference>
<evidence type="ECO:0000259" key="7">
    <source>
        <dbReference type="Pfam" id="PF01676"/>
    </source>
</evidence>
<gene>
    <name evidence="8" type="ORF">SAMN06265222_101108</name>
</gene>
<dbReference type="PANTHER" id="PTHR31209">
    <property type="entry name" value="COFACTOR-INDEPENDENT PHOSPHOGLYCERATE MUTASE"/>
    <property type="match status" value="1"/>
</dbReference>
<evidence type="ECO:0000313" key="9">
    <source>
        <dbReference type="Proteomes" id="UP001158067"/>
    </source>
</evidence>
<dbReference type="NCBIfam" id="TIGR00306">
    <property type="entry name" value="apgM"/>
    <property type="match status" value="1"/>
</dbReference>
<evidence type="ECO:0000256" key="4">
    <source>
        <dbReference type="ARBA" id="ARBA00005524"/>
    </source>
</evidence>
<comment type="pathway">
    <text evidence="3">Carbohydrate degradation.</text>
</comment>
<evidence type="ECO:0000256" key="2">
    <source>
        <dbReference type="ARBA" id="ARBA00002315"/>
    </source>
</evidence>
<dbReference type="PIRSF" id="PIRSF006392">
    <property type="entry name" value="IPGAM_arch"/>
    <property type="match status" value="1"/>
</dbReference>
<dbReference type="Gene3D" id="3.30.70.2130">
    <property type="entry name" value="Metalloenzyme domain"/>
    <property type="match status" value="1"/>
</dbReference>
<feature type="domain" description="Metalloenzyme" evidence="7">
    <location>
        <begin position="1"/>
        <end position="380"/>
    </location>
</feature>
<organism evidence="8 9">
    <name type="scientific">Neorhodopirellula lusitana</name>
    <dbReference type="NCBI Taxonomy" id="445327"/>
    <lineage>
        <taxon>Bacteria</taxon>
        <taxon>Pseudomonadati</taxon>
        <taxon>Planctomycetota</taxon>
        <taxon>Planctomycetia</taxon>
        <taxon>Pirellulales</taxon>
        <taxon>Pirellulaceae</taxon>
        <taxon>Neorhodopirellula</taxon>
    </lineage>
</organism>
<evidence type="ECO:0000313" key="8">
    <source>
        <dbReference type="EMBL" id="SMP38295.1"/>
    </source>
</evidence>
<dbReference type="Proteomes" id="UP001158067">
    <property type="component" value="Unassembled WGS sequence"/>
</dbReference>
<dbReference type="RefSeq" id="WP_283430375.1">
    <property type="nucleotide sequence ID" value="NZ_FXUG01000001.1"/>
</dbReference>
<dbReference type="Pfam" id="PF01676">
    <property type="entry name" value="Metalloenzyme"/>
    <property type="match status" value="1"/>
</dbReference>
<comment type="catalytic activity">
    <reaction evidence="1">
        <text>(2R)-2-phosphoglycerate = (2R)-3-phosphoglycerate</text>
        <dbReference type="Rhea" id="RHEA:15901"/>
        <dbReference type="ChEBI" id="CHEBI:58272"/>
        <dbReference type="ChEBI" id="CHEBI:58289"/>
        <dbReference type="EC" id="5.4.2.12"/>
    </reaction>
</comment>
<dbReference type="InterPro" id="IPR006124">
    <property type="entry name" value="Metalloenzyme"/>
</dbReference>
<dbReference type="InterPro" id="IPR042253">
    <property type="entry name" value="Pglycerate_mutase_ApgM_sf"/>
</dbReference>
<dbReference type="EMBL" id="FXUG01000001">
    <property type="protein sequence ID" value="SMP38295.1"/>
    <property type="molecule type" value="Genomic_DNA"/>
</dbReference>
<proteinExistence type="inferred from homology"/>
<dbReference type="InterPro" id="IPR017850">
    <property type="entry name" value="Alkaline_phosphatase_core_sf"/>
</dbReference>
<comment type="caution">
    <text evidence="8">The sequence shown here is derived from an EMBL/GenBank/DDBJ whole genome shotgun (WGS) entry which is preliminary data.</text>
</comment>
<dbReference type="InterPro" id="IPR023665">
    <property type="entry name" value="ApgAM_prokaryotes"/>
</dbReference>
<dbReference type="Gene3D" id="3.40.720.10">
    <property type="entry name" value="Alkaline Phosphatase, subunit A"/>
    <property type="match status" value="1"/>
</dbReference>
<accession>A0ABY1PMZ4</accession>
<dbReference type="Pfam" id="PF10143">
    <property type="entry name" value="PhosphMutase"/>
    <property type="match status" value="1"/>
</dbReference>
<dbReference type="SUPFAM" id="SSF53649">
    <property type="entry name" value="Alkaline phosphatase-like"/>
    <property type="match status" value="1"/>
</dbReference>
<name>A0ABY1PMZ4_9BACT</name>
<keyword evidence="5" id="KW-0324">Glycolysis</keyword>
<keyword evidence="9" id="KW-1185">Reference proteome</keyword>
<evidence type="ECO:0000256" key="5">
    <source>
        <dbReference type="ARBA" id="ARBA00023152"/>
    </source>
</evidence>
<evidence type="ECO:0000256" key="3">
    <source>
        <dbReference type="ARBA" id="ARBA00004921"/>
    </source>
</evidence>
<dbReference type="PANTHER" id="PTHR31209:SF4">
    <property type="entry name" value="2,3-BISPHOSPHOGLYCERATE-INDEPENDENT PHOSPHOGLYCERATE MUTASE"/>
    <property type="match status" value="1"/>
</dbReference>
<evidence type="ECO:0000256" key="1">
    <source>
        <dbReference type="ARBA" id="ARBA00000370"/>
    </source>
</evidence>
<evidence type="ECO:0000256" key="6">
    <source>
        <dbReference type="ARBA" id="ARBA00023235"/>
    </source>
</evidence>
<keyword evidence="6" id="KW-0413">Isomerase</keyword>